<name>D8LEU7_ECTSI</name>
<feature type="transmembrane region" description="Helical" evidence="3">
    <location>
        <begin position="47"/>
        <end position="65"/>
    </location>
</feature>
<dbReference type="SUPFAM" id="SSF53383">
    <property type="entry name" value="PLP-dependent transferases"/>
    <property type="match status" value="1"/>
</dbReference>
<organism evidence="6 7">
    <name type="scientific">Ectocarpus siliculosus</name>
    <name type="common">Brown alga</name>
    <name type="synonym">Conferva siliculosa</name>
    <dbReference type="NCBI Taxonomy" id="2880"/>
    <lineage>
        <taxon>Eukaryota</taxon>
        <taxon>Sar</taxon>
        <taxon>Stramenopiles</taxon>
        <taxon>Ochrophyta</taxon>
        <taxon>PX clade</taxon>
        <taxon>Phaeophyceae</taxon>
        <taxon>Ectocarpales</taxon>
        <taxon>Ectocarpaceae</taxon>
        <taxon>Ectocarpus</taxon>
    </lineage>
</organism>
<dbReference type="OrthoDB" id="10250117at2759"/>
<feature type="chain" id="PRO_5003117112" evidence="4">
    <location>
        <begin position="24"/>
        <end position="426"/>
    </location>
</feature>
<dbReference type="Proteomes" id="UP000002630">
    <property type="component" value="Linkage Group LG11"/>
</dbReference>
<evidence type="ECO:0000256" key="3">
    <source>
        <dbReference type="SAM" id="Phobius"/>
    </source>
</evidence>
<feature type="signal peptide" evidence="4">
    <location>
        <begin position="1"/>
        <end position="23"/>
    </location>
</feature>
<dbReference type="Gene3D" id="3.40.640.10">
    <property type="entry name" value="Type I PLP-dependent aspartate aminotransferase-like (Major domain)"/>
    <property type="match status" value="1"/>
</dbReference>
<keyword evidence="3" id="KW-1133">Transmembrane helix</keyword>
<accession>D8LEU7</accession>
<dbReference type="EMBL" id="FN649736">
    <property type="protein sequence ID" value="CBN79767.1"/>
    <property type="molecule type" value="Genomic_DNA"/>
</dbReference>
<proteinExistence type="inferred from homology"/>
<dbReference type="GO" id="GO:0031071">
    <property type="term" value="F:cysteine desulfurase activity"/>
    <property type="evidence" value="ECO:0007669"/>
    <property type="project" value="UniProtKB-EC"/>
</dbReference>
<keyword evidence="4" id="KW-0732">Signal</keyword>
<evidence type="ECO:0000256" key="4">
    <source>
        <dbReference type="SAM" id="SignalP"/>
    </source>
</evidence>
<evidence type="ECO:0000313" key="6">
    <source>
        <dbReference type="EMBL" id="CBN79767.1"/>
    </source>
</evidence>
<comment type="similarity">
    <text evidence="2">Belongs to the class-V pyridoxal-phosphate-dependent aminotransferase family. NifS/IscS subfamily.</text>
</comment>
<keyword evidence="6" id="KW-0808">Transferase</keyword>
<dbReference type="InterPro" id="IPR015421">
    <property type="entry name" value="PyrdxlP-dep_Trfase_major"/>
</dbReference>
<dbReference type="Pfam" id="PF00266">
    <property type="entry name" value="Aminotran_5"/>
    <property type="match status" value="1"/>
</dbReference>
<evidence type="ECO:0000313" key="7">
    <source>
        <dbReference type="Proteomes" id="UP000002630"/>
    </source>
</evidence>
<dbReference type="InterPro" id="IPR015424">
    <property type="entry name" value="PyrdxlP-dep_Trfase"/>
</dbReference>
<feature type="domain" description="Aminotransferase class V" evidence="5">
    <location>
        <begin position="99"/>
        <end position="417"/>
    </location>
</feature>
<evidence type="ECO:0000259" key="5">
    <source>
        <dbReference type="Pfam" id="PF00266"/>
    </source>
</evidence>
<dbReference type="InParanoid" id="D8LEU7"/>
<dbReference type="PANTHER" id="PTHR11601:SF34">
    <property type="entry name" value="CYSTEINE DESULFURASE"/>
    <property type="match status" value="1"/>
</dbReference>
<dbReference type="EMBL" id="FN648000">
    <property type="protein sequence ID" value="CBN79767.1"/>
    <property type="molecule type" value="Genomic_DNA"/>
</dbReference>
<dbReference type="Gene3D" id="3.90.1150.10">
    <property type="entry name" value="Aspartate Aminotransferase, domain 1"/>
    <property type="match status" value="1"/>
</dbReference>
<protein>
    <submittedName>
        <fullName evidence="6">Cysteine desulfurase</fullName>
        <ecNumber evidence="6">2.8.1.7</ecNumber>
    </submittedName>
</protein>
<gene>
    <name evidence="6" type="primary">NFS</name>
    <name evidence="6" type="ORF">Esi_0014_0064</name>
</gene>
<dbReference type="PANTHER" id="PTHR11601">
    <property type="entry name" value="CYSTEINE DESULFURYLASE FAMILY MEMBER"/>
    <property type="match status" value="1"/>
</dbReference>
<sequence length="426" mass="44589">MHLLSMFSVAAVAAGMCVGSVTAEVTAAAGIETPATTGNLMRFSDAGFWYIVAMTFFVLVIVDATNKFFSPRACLNTDGMSSKTGIAVALPYRGTRRCIYLDYNATSPIFPEVSREMFPFLGECFGNPSSGHALGRACKKAVVLARARVASLLGCSPEEVVFVASGSEADNHAILASLALSSKAATAPPSAASSSLPHVVSSAIEHPAVTKCLNHLVAEGKVEVTFVGVDEEGRVSVEGVVGAFRPETALVTIMHSNNEVGSLQPITEIAEACRQRGIMCHTDAAQSIGKVPVKVADLGVDMLTLVGHKFGAPKGVAALFVRRGLALPPMIHGGGQEAGRRAGTENVLLISGMGKAAEIVDVELERLSKHLAAMRERLLELLMAADLGDGVKVHGPRSPSLRLPNTLSIGLPGVEARVLLERVRGA</sequence>
<keyword evidence="3" id="KW-0472">Membrane</keyword>
<reference evidence="6 7" key="1">
    <citation type="journal article" date="2010" name="Nature">
        <title>The Ectocarpus genome and the independent evolution of multicellularity in brown algae.</title>
        <authorList>
            <person name="Cock J.M."/>
            <person name="Sterck L."/>
            <person name="Rouze P."/>
            <person name="Scornet D."/>
            <person name="Allen A.E."/>
            <person name="Amoutzias G."/>
            <person name="Anthouard V."/>
            <person name="Artiguenave F."/>
            <person name="Aury J.M."/>
            <person name="Badger J.H."/>
            <person name="Beszteri B."/>
            <person name="Billiau K."/>
            <person name="Bonnet E."/>
            <person name="Bothwell J.H."/>
            <person name="Bowler C."/>
            <person name="Boyen C."/>
            <person name="Brownlee C."/>
            <person name="Carrano C.J."/>
            <person name="Charrier B."/>
            <person name="Cho G.Y."/>
            <person name="Coelho S.M."/>
            <person name="Collen J."/>
            <person name="Corre E."/>
            <person name="Da Silva C."/>
            <person name="Delage L."/>
            <person name="Delaroque N."/>
            <person name="Dittami S.M."/>
            <person name="Doulbeau S."/>
            <person name="Elias M."/>
            <person name="Farnham G."/>
            <person name="Gachon C.M."/>
            <person name="Gschloessl B."/>
            <person name="Heesch S."/>
            <person name="Jabbari K."/>
            <person name="Jubin C."/>
            <person name="Kawai H."/>
            <person name="Kimura K."/>
            <person name="Kloareg B."/>
            <person name="Kupper F.C."/>
            <person name="Lang D."/>
            <person name="Le Bail A."/>
            <person name="Leblanc C."/>
            <person name="Lerouge P."/>
            <person name="Lohr M."/>
            <person name="Lopez P.J."/>
            <person name="Martens C."/>
            <person name="Maumus F."/>
            <person name="Michel G."/>
            <person name="Miranda-Saavedra D."/>
            <person name="Morales J."/>
            <person name="Moreau H."/>
            <person name="Motomura T."/>
            <person name="Nagasato C."/>
            <person name="Napoli C.A."/>
            <person name="Nelson D.R."/>
            <person name="Nyvall-Collen P."/>
            <person name="Peters A.F."/>
            <person name="Pommier C."/>
            <person name="Potin P."/>
            <person name="Poulain J."/>
            <person name="Quesneville H."/>
            <person name="Read B."/>
            <person name="Rensing S.A."/>
            <person name="Ritter A."/>
            <person name="Rousvoal S."/>
            <person name="Samanta M."/>
            <person name="Samson G."/>
            <person name="Schroeder D.C."/>
            <person name="Segurens B."/>
            <person name="Strittmatter M."/>
            <person name="Tonon T."/>
            <person name="Tregear J.W."/>
            <person name="Valentin K."/>
            <person name="von Dassow P."/>
            <person name="Yamagishi T."/>
            <person name="Van de Peer Y."/>
            <person name="Wincker P."/>
        </authorList>
    </citation>
    <scope>NUCLEOTIDE SEQUENCE [LARGE SCALE GENOMIC DNA]</scope>
    <source>
        <strain evidence="7">Ec32 / CCAP1310/4</strain>
    </source>
</reference>
<dbReference type="Gene3D" id="1.10.260.50">
    <property type="match status" value="1"/>
</dbReference>
<dbReference type="InterPro" id="IPR015422">
    <property type="entry name" value="PyrdxlP-dep_Trfase_small"/>
</dbReference>
<dbReference type="InterPro" id="IPR000192">
    <property type="entry name" value="Aminotrans_V_dom"/>
</dbReference>
<evidence type="ECO:0000256" key="2">
    <source>
        <dbReference type="ARBA" id="ARBA00006490"/>
    </source>
</evidence>
<dbReference type="AlphaFoldDB" id="D8LEU7"/>
<keyword evidence="7" id="KW-1185">Reference proteome</keyword>
<dbReference type="STRING" id="2880.D8LEU7"/>
<evidence type="ECO:0000256" key="1">
    <source>
        <dbReference type="ARBA" id="ARBA00001933"/>
    </source>
</evidence>
<dbReference type="EC" id="2.8.1.7" evidence="6"/>
<comment type="cofactor">
    <cofactor evidence="1">
        <name>pyridoxal 5'-phosphate</name>
        <dbReference type="ChEBI" id="CHEBI:597326"/>
    </cofactor>
</comment>
<keyword evidence="3" id="KW-0812">Transmembrane</keyword>